<proteinExistence type="predicted"/>
<dbReference type="RefSeq" id="WP_132022152.1">
    <property type="nucleotide sequence ID" value="NZ_CP016605.1"/>
</dbReference>
<keyword evidence="3" id="KW-1185">Reference proteome</keyword>
<evidence type="ECO:0000256" key="1">
    <source>
        <dbReference type="SAM" id="SignalP"/>
    </source>
</evidence>
<accession>A0A4R2N3D7</accession>
<sequence length="150" mass="17331">MKKKSYFYSYLAFLIGSTTQLSFANTEPNISVYTTLAYRIENPELATQIYYLDKVEQIENWLSQRFSRDPRIAEQQAKALLNSPQWAEKEKALKESYTGVISGWQNGIKKVPAVLFQSSNGDNAIIYGETNISKAKQLWQQWNQHRGKIQ</sequence>
<dbReference type="Proteomes" id="UP000294841">
    <property type="component" value="Unassembled WGS sequence"/>
</dbReference>
<dbReference type="AlphaFoldDB" id="A0A4R2N3D7"/>
<comment type="caution">
    <text evidence="2">The sequence shown here is derived from an EMBL/GenBank/DDBJ whole genome shotgun (WGS) entry which is preliminary data.</text>
</comment>
<feature type="chain" id="PRO_5020436302" evidence="1">
    <location>
        <begin position="25"/>
        <end position="150"/>
    </location>
</feature>
<organism evidence="2 3">
    <name type="scientific">Bisgaardia hudsonensis</name>
    <dbReference type="NCBI Taxonomy" id="109472"/>
    <lineage>
        <taxon>Bacteria</taxon>
        <taxon>Pseudomonadati</taxon>
        <taxon>Pseudomonadota</taxon>
        <taxon>Gammaproteobacteria</taxon>
        <taxon>Pasteurellales</taxon>
        <taxon>Pasteurellaceae</taxon>
        <taxon>Bisgaardia</taxon>
    </lineage>
</organism>
<evidence type="ECO:0000313" key="2">
    <source>
        <dbReference type="EMBL" id="TCP14349.1"/>
    </source>
</evidence>
<protein>
    <submittedName>
        <fullName evidence="2">Integrating conjugative element protein (TIGR03757 family)</fullName>
    </submittedName>
</protein>
<reference evidence="2 3" key="1">
    <citation type="submission" date="2019-03" db="EMBL/GenBank/DDBJ databases">
        <title>Genomic Encyclopedia of Type Strains, Phase IV (KMG-IV): sequencing the most valuable type-strain genomes for metagenomic binning, comparative biology and taxonomic classification.</title>
        <authorList>
            <person name="Goeker M."/>
        </authorList>
    </citation>
    <scope>NUCLEOTIDE SEQUENCE [LARGE SCALE GENOMIC DNA]</scope>
    <source>
        <strain evidence="2 3">DSM 28231</strain>
    </source>
</reference>
<feature type="signal peptide" evidence="1">
    <location>
        <begin position="1"/>
        <end position="24"/>
    </location>
</feature>
<gene>
    <name evidence="2" type="ORF">EV697_101490</name>
</gene>
<dbReference type="EMBL" id="SLXI01000001">
    <property type="protein sequence ID" value="TCP14349.1"/>
    <property type="molecule type" value="Genomic_DNA"/>
</dbReference>
<dbReference type="Pfam" id="PF07511">
    <property type="entry name" value="DUF1525"/>
    <property type="match status" value="1"/>
</dbReference>
<keyword evidence="1" id="KW-0732">Signal</keyword>
<name>A0A4R2N3D7_9PAST</name>
<dbReference type="OrthoDB" id="8448784at2"/>
<dbReference type="NCBIfam" id="TIGR03757">
    <property type="entry name" value="conj_TIGR03757"/>
    <property type="match status" value="1"/>
</dbReference>
<evidence type="ECO:0000313" key="3">
    <source>
        <dbReference type="Proteomes" id="UP000294841"/>
    </source>
</evidence>
<dbReference type="InterPro" id="IPR011090">
    <property type="entry name" value="Integr_conj_element_PFL4709"/>
</dbReference>